<dbReference type="InterPro" id="IPR016036">
    <property type="entry name" value="Malonyl_transacylase_ACP-bd"/>
</dbReference>
<dbReference type="InterPro" id="IPR001227">
    <property type="entry name" value="Ac_transferase_dom_sf"/>
</dbReference>
<protein>
    <submittedName>
        <fullName evidence="4">[acyl-carrier-protein] S-malonyltransferase</fullName>
    </submittedName>
</protein>
<dbReference type="GeneID" id="17322793"/>
<dbReference type="PANTHER" id="PTHR47170:SF2">
    <property type="entry name" value="MALONYL-COA:ACP TRANSACYLASE (MAT) DOMAIN-CONTAINING PROTEIN"/>
    <property type="match status" value="1"/>
</dbReference>
<dbReference type="OrthoDB" id="541883at2759"/>
<accession>R7QB10</accession>
<dbReference type="OMA" id="AANYNCP"/>
<keyword evidence="4" id="KW-0808">Transferase</keyword>
<name>R7QB10_CHOCR</name>
<dbReference type="InterPro" id="IPR052760">
    <property type="entry name" value="Mitochondrial_malonyltrans"/>
</dbReference>
<dbReference type="PhylomeDB" id="R7QB10"/>
<dbReference type="EMBL" id="HG001726">
    <property type="protein sequence ID" value="CDF35259.1"/>
    <property type="molecule type" value="Genomic_DNA"/>
</dbReference>
<comment type="similarity">
    <text evidence="1">Belongs to the FabD family.</text>
</comment>
<feature type="region of interest" description="Disordered" evidence="2">
    <location>
        <begin position="1"/>
        <end position="21"/>
    </location>
</feature>
<dbReference type="SUPFAM" id="SSF55048">
    <property type="entry name" value="Probable ACP-binding domain of malonyl-CoA ACP transacylase"/>
    <property type="match status" value="1"/>
</dbReference>
<evidence type="ECO:0000313" key="5">
    <source>
        <dbReference type="Proteomes" id="UP000012073"/>
    </source>
</evidence>
<dbReference type="Gramene" id="CDF35259">
    <property type="protein sequence ID" value="CDF35259"/>
    <property type="gene ID" value="CHC_T00008765001"/>
</dbReference>
<dbReference type="InterPro" id="IPR024925">
    <property type="entry name" value="Malonyl_CoA-ACP_transAc"/>
</dbReference>
<dbReference type="RefSeq" id="XP_005715078.1">
    <property type="nucleotide sequence ID" value="XM_005715021.1"/>
</dbReference>
<dbReference type="Pfam" id="PF00698">
    <property type="entry name" value="Acyl_transf_1"/>
    <property type="match status" value="1"/>
</dbReference>
<dbReference type="PIRSF" id="PIRSF000446">
    <property type="entry name" value="Mct"/>
    <property type="match status" value="1"/>
</dbReference>
<feature type="domain" description="Malonyl-CoA:ACP transacylase (MAT)" evidence="3">
    <location>
        <begin position="36"/>
        <end position="337"/>
    </location>
</feature>
<dbReference type="AlphaFoldDB" id="R7QB10"/>
<dbReference type="GO" id="GO:0016740">
    <property type="term" value="F:transferase activity"/>
    <property type="evidence" value="ECO:0007669"/>
    <property type="project" value="UniProtKB-KW"/>
</dbReference>
<keyword evidence="5" id="KW-1185">Reference proteome</keyword>
<dbReference type="InterPro" id="IPR016035">
    <property type="entry name" value="Acyl_Trfase/lysoPLipase"/>
</dbReference>
<evidence type="ECO:0000256" key="1">
    <source>
        <dbReference type="ARBA" id="ARBA00008217"/>
    </source>
</evidence>
<dbReference type="Proteomes" id="UP000012073">
    <property type="component" value="Unassembled WGS sequence"/>
</dbReference>
<organism evidence="4 5">
    <name type="scientific">Chondrus crispus</name>
    <name type="common">Carrageen Irish moss</name>
    <name type="synonym">Polymorpha crispa</name>
    <dbReference type="NCBI Taxonomy" id="2769"/>
    <lineage>
        <taxon>Eukaryota</taxon>
        <taxon>Rhodophyta</taxon>
        <taxon>Florideophyceae</taxon>
        <taxon>Rhodymeniophycidae</taxon>
        <taxon>Gigartinales</taxon>
        <taxon>Gigartinaceae</taxon>
        <taxon>Chondrus</taxon>
    </lineage>
</organism>
<reference evidence="5" key="1">
    <citation type="journal article" date="2013" name="Proc. Natl. Acad. Sci. U.S.A.">
        <title>Genome structure and metabolic features in the red seaweed Chondrus crispus shed light on evolution of the Archaeplastida.</title>
        <authorList>
            <person name="Collen J."/>
            <person name="Porcel B."/>
            <person name="Carre W."/>
            <person name="Ball S.G."/>
            <person name="Chaparro C."/>
            <person name="Tonon T."/>
            <person name="Barbeyron T."/>
            <person name="Michel G."/>
            <person name="Noel B."/>
            <person name="Valentin K."/>
            <person name="Elias M."/>
            <person name="Artiguenave F."/>
            <person name="Arun A."/>
            <person name="Aury J.M."/>
            <person name="Barbosa-Neto J.F."/>
            <person name="Bothwell J.H."/>
            <person name="Bouget F.Y."/>
            <person name="Brillet L."/>
            <person name="Cabello-Hurtado F."/>
            <person name="Capella-Gutierrez S."/>
            <person name="Charrier B."/>
            <person name="Cladiere L."/>
            <person name="Cock J.M."/>
            <person name="Coelho S.M."/>
            <person name="Colleoni C."/>
            <person name="Czjzek M."/>
            <person name="Da Silva C."/>
            <person name="Delage L."/>
            <person name="Denoeud F."/>
            <person name="Deschamps P."/>
            <person name="Dittami S.M."/>
            <person name="Gabaldon T."/>
            <person name="Gachon C.M."/>
            <person name="Groisillier A."/>
            <person name="Herve C."/>
            <person name="Jabbari K."/>
            <person name="Katinka M."/>
            <person name="Kloareg B."/>
            <person name="Kowalczyk N."/>
            <person name="Labadie K."/>
            <person name="Leblanc C."/>
            <person name="Lopez P.J."/>
            <person name="McLachlan D.H."/>
            <person name="Meslet-Cladiere L."/>
            <person name="Moustafa A."/>
            <person name="Nehr Z."/>
            <person name="Nyvall Collen P."/>
            <person name="Panaud O."/>
            <person name="Partensky F."/>
            <person name="Poulain J."/>
            <person name="Rensing S.A."/>
            <person name="Rousvoal S."/>
            <person name="Samson G."/>
            <person name="Symeonidi A."/>
            <person name="Weissenbach J."/>
            <person name="Zambounis A."/>
            <person name="Wincker P."/>
            <person name="Boyen C."/>
        </authorList>
    </citation>
    <scope>NUCLEOTIDE SEQUENCE [LARGE SCALE GENOMIC DNA]</scope>
    <source>
        <strain evidence="5">cv. Stackhouse</strain>
    </source>
</reference>
<dbReference type="Gene3D" id="3.40.366.10">
    <property type="entry name" value="Malonyl-Coenzyme A Acyl Carrier Protein, domain 2"/>
    <property type="match status" value="1"/>
</dbReference>
<evidence type="ECO:0000313" key="4">
    <source>
        <dbReference type="EMBL" id="CDF35259.1"/>
    </source>
</evidence>
<dbReference type="SMART" id="SM00827">
    <property type="entry name" value="PKS_AT"/>
    <property type="match status" value="1"/>
</dbReference>
<dbReference type="PANTHER" id="PTHR47170">
    <property type="entry name" value="MALONYL-COA ACP TRANSACYLASE, ACP-BINDING"/>
    <property type="match status" value="1"/>
</dbReference>
<dbReference type="InterPro" id="IPR014043">
    <property type="entry name" value="Acyl_transferase_dom"/>
</dbReference>
<gene>
    <name evidence="4" type="ORF">CHC_T00008765001</name>
</gene>
<sequence length="345" mass="35864">MARLPTFAPPPLLPTARPRSTFSPRTPICSLGGIVLAPGQGAQSPGMSRTWIEASPAASAIFTKADAVLSDSLGRPLSELILSADAATLARTDIAQPAIFTASMACWAALVETDAFDKAKLTATAGLSLGEYTALAIGGALSFEDGLKLVALRGRAMQDAADASDGGMLALIGANEDKARAVVDACANGDVLVAANFNAPGQVVLSGATAAIDRAAEFAAAEMKLRVAKLDVAGAFHSPLMAPAAERLREALDQTKIGLPDVPVMSNVTGQPHAVGSIRKMLEKQLTSSVRWADCINYLKGEDKWSGEGNSWVELAPGKTLSGIMRKIDRKTKVVNFDQAPVEAV</sequence>
<dbReference type="SUPFAM" id="SSF52151">
    <property type="entry name" value="FabD/lysophospholipase-like"/>
    <property type="match status" value="1"/>
</dbReference>
<dbReference type="Gene3D" id="3.30.70.250">
    <property type="entry name" value="Malonyl-CoA ACP transacylase, ACP-binding"/>
    <property type="match status" value="1"/>
</dbReference>
<proteinExistence type="inferred from homology"/>
<dbReference type="STRING" id="2769.R7QB10"/>
<dbReference type="KEGG" id="ccp:CHC_T00008765001"/>
<evidence type="ECO:0000259" key="3">
    <source>
        <dbReference type="SMART" id="SM00827"/>
    </source>
</evidence>
<evidence type="ECO:0000256" key="2">
    <source>
        <dbReference type="SAM" id="MobiDB-lite"/>
    </source>
</evidence>